<evidence type="ECO:0000256" key="1">
    <source>
        <dbReference type="SAM" id="Coils"/>
    </source>
</evidence>
<dbReference type="RefSeq" id="WP_146503943.1">
    <property type="nucleotide sequence ID" value="NZ_SJPG01000001.1"/>
</dbReference>
<keyword evidence="4" id="KW-1185">Reference proteome</keyword>
<proteinExistence type="predicted"/>
<gene>
    <name evidence="3" type="ORF">Pan54_27810</name>
</gene>
<accession>A0A5C5XJS3</accession>
<evidence type="ECO:0000256" key="2">
    <source>
        <dbReference type="SAM" id="Phobius"/>
    </source>
</evidence>
<evidence type="ECO:0000313" key="3">
    <source>
        <dbReference type="EMBL" id="TWT62042.1"/>
    </source>
</evidence>
<dbReference type="OrthoDB" id="211948at2"/>
<feature type="coiled-coil region" evidence="1">
    <location>
        <begin position="98"/>
        <end position="125"/>
    </location>
</feature>
<keyword evidence="2" id="KW-1133">Transmembrane helix</keyword>
<protein>
    <submittedName>
        <fullName evidence="3">Uncharacterized protein</fullName>
    </submittedName>
</protein>
<feature type="transmembrane region" description="Helical" evidence="2">
    <location>
        <begin position="7"/>
        <end position="28"/>
    </location>
</feature>
<dbReference type="AlphaFoldDB" id="A0A5C5XJS3"/>
<name>A0A5C5XJS3_9PLAN</name>
<keyword evidence="2" id="KW-0472">Membrane</keyword>
<dbReference type="EMBL" id="SJPG01000001">
    <property type="protein sequence ID" value="TWT62042.1"/>
    <property type="molecule type" value="Genomic_DNA"/>
</dbReference>
<keyword evidence="2" id="KW-0812">Transmembrane</keyword>
<reference evidence="3 4" key="1">
    <citation type="submission" date="2019-02" db="EMBL/GenBank/DDBJ databases">
        <title>Deep-cultivation of Planctomycetes and their phenomic and genomic characterization uncovers novel biology.</title>
        <authorList>
            <person name="Wiegand S."/>
            <person name="Jogler M."/>
            <person name="Boedeker C."/>
            <person name="Pinto D."/>
            <person name="Vollmers J."/>
            <person name="Rivas-Marin E."/>
            <person name="Kohn T."/>
            <person name="Peeters S.H."/>
            <person name="Heuer A."/>
            <person name="Rast P."/>
            <person name="Oberbeckmann S."/>
            <person name="Bunk B."/>
            <person name="Jeske O."/>
            <person name="Meyerdierks A."/>
            <person name="Storesund J.E."/>
            <person name="Kallscheuer N."/>
            <person name="Luecker S."/>
            <person name="Lage O.M."/>
            <person name="Pohl T."/>
            <person name="Merkel B.J."/>
            <person name="Hornburger P."/>
            <person name="Mueller R.-W."/>
            <person name="Bruemmer F."/>
            <person name="Labrenz M."/>
            <person name="Spormann A.M."/>
            <person name="Op Den Camp H."/>
            <person name="Overmann J."/>
            <person name="Amann R."/>
            <person name="Jetten M.S.M."/>
            <person name="Mascher T."/>
            <person name="Medema M.H."/>
            <person name="Devos D.P."/>
            <person name="Kaster A.-K."/>
            <person name="Ovreas L."/>
            <person name="Rohde M."/>
            <person name="Galperin M.Y."/>
            <person name="Jogler C."/>
        </authorList>
    </citation>
    <scope>NUCLEOTIDE SEQUENCE [LARGE SCALE GENOMIC DNA]</scope>
    <source>
        <strain evidence="3 4">Pan54</strain>
    </source>
</reference>
<organism evidence="3 4">
    <name type="scientific">Rubinisphaera italica</name>
    <dbReference type="NCBI Taxonomy" id="2527969"/>
    <lineage>
        <taxon>Bacteria</taxon>
        <taxon>Pseudomonadati</taxon>
        <taxon>Planctomycetota</taxon>
        <taxon>Planctomycetia</taxon>
        <taxon>Planctomycetales</taxon>
        <taxon>Planctomycetaceae</taxon>
        <taxon>Rubinisphaera</taxon>
    </lineage>
</organism>
<evidence type="ECO:0000313" key="4">
    <source>
        <dbReference type="Proteomes" id="UP000316095"/>
    </source>
</evidence>
<sequence length="228" mass="25630">MFRILGTVIGIFSTATLLTAMLVGLYAWGEGNLTRESTLEIAAILKGEPSPAVLSEVKEPVHMTSFDQVVEMRTEKILSISSRESELAILKKAIDDQAKLVTKEREELRQVKQTFQEDLDKEYEKIKSESVEQARGILLKMEAESAVEKLLSLAVSDSVLLIKGMAEKDAARILDQFRTRIAGKDPQERYEKAEEIYKAIYFGEPLIEPAERARQAMLNQPESNLTPQ</sequence>
<comment type="caution">
    <text evidence="3">The sequence shown here is derived from an EMBL/GenBank/DDBJ whole genome shotgun (WGS) entry which is preliminary data.</text>
</comment>
<keyword evidence="1" id="KW-0175">Coiled coil</keyword>
<dbReference type="Proteomes" id="UP000316095">
    <property type="component" value="Unassembled WGS sequence"/>
</dbReference>